<feature type="compositionally biased region" description="Basic and acidic residues" evidence="1">
    <location>
        <begin position="65"/>
        <end position="80"/>
    </location>
</feature>
<feature type="compositionally biased region" description="Basic and acidic residues" evidence="1">
    <location>
        <begin position="13"/>
        <end position="24"/>
    </location>
</feature>
<proteinExistence type="predicted"/>
<reference evidence="2 3" key="1">
    <citation type="submission" date="2021-06" db="EMBL/GenBank/DDBJ databases">
        <authorList>
            <person name="Palmer J.M."/>
        </authorList>
    </citation>
    <scope>NUCLEOTIDE SEQUENCE [LARGE SCALE GENOMIC DNA]</scope>
    <source>
        <strain evidence="2 3">GA_2019</strain>
        <tissue evidence="2">Muscle</tissue>
    </source>
</reference>
<sequence>MLDPSSSEDTGGESDREVAQEPPRKPSAFLVAGKRGNIGRAGAQQLQSAEAGKGAKDSPSAGDDEERKERERVQKEEKERRTKLQMYVFVMRCISYPFNAKQPTDMARRQQKECEDDVISVAASGTLFREALSELGSRTSVSGSGASQGGAGEPVSGLLKPSLLHLAPSLGAVMPRPPLSFIPRRSTSRRCMPSGRTQGAFPARQCPEGRIGNSLSHLMLGLSSSLELVPLDQWHRGLLDASLQAFALMTRELGRTLSTLVHAQRQVWLAQSSLTAPCRRMLRALPVVPGELFCSNEVEALKCTAQASRTRQRVSIDLPAGQLLLGQLGASSRVPSPVLSLPWGPRAWLVDRDRLGPKGTMVGPRVHAQFGRLIPVSLQDERLVLHLRLR</sequence>
<keyword evidence="3" id="KW-1185">Reference proteome</keyword>
<name>A0ABV0MK57_9TELE</name>
<dbReference type="InterPro" id="IPR033227">
    <property type="entry name" value="CAPS"/>
</dbReference>
<feature type="region of interest" description="Disordered" evidence="1">
    <location>
        <begin position="184"/>
        <end position="206"/>
    </location>
</feature>
<gene>
    <name evidence="2" type="ORF">GOODEAATRI_023417</name>
</gene>
<evidence type="ECO:0000313" key="2">
    <source>
        <dbReference type="EMBL" id="MEQ2159489.1"/>
    </source>
</evidence>
<dbReference type="EMBL" id="JAHRIO010002511">
    <property type="protein sequence ID" value="MEQ2159489.1"/>
    <property type="molecule type" value="Genomic_DNA"/>
</dbReference>
<comment type="caution">
    <text evidence="2">The sequence shown here is derived from an EMBL/GenBank/DDBJ whole genome shotgun (WGS) entry which is preliminary data.</text>
</comment>
<feature type="region of interest" description="Disordered" evidence="1">
    <location>
        <begin position="1"/>
        <end position="80"/>
    </location>
</feature>
<protein>
    <submittedName>
        <fullName evidence="2">Uncharacterized protein</fullName>
    </submittedName>
</protein>
<dbReference type="PANTHER" id="PTHR12166">
    <property type="entry name" value="CALCIUM-DEPENDENT SECRETION ACTIVATOR"/>
    <property type="match status" value="1"/>
</dbReference>
<accession>A0ABV0MK57</accession>
<organism evidence="2 3">
    <name type="scientific">Goodea atripinnis</name>
    <dbReference type="NCBI Taxonomy" id="208336"/>
    <lineage>
        <taxon>Eukaryota</taxon>
        <taxon>Metazoa</taxon>
        <taxon>Chordata</taxon>
        <taxon>Craniata</taxon>
        <taxon>Vertebrata</taxon>
        <taxon>Euteleostomi</taxon>
        <taxon>Actinopterygii</taxon>
        <taxon>Neopterygii</taxon>
        <taxon>Teleostei</taxon>
        <taxon>Neoteleostei</taxon>
        <taxon>Acanthomorphata</taxon>
        <taxon>Ovalentaria</taxon>
        <taxon>Atherinomorphae</taxon>
        <taxon>Cyprinodontiformes</taxon>
        <taxon>Goodeidae</taxon>
        <taxon>Goodea</taxon>
    </lineage>
</organism>
<evidence type="ECO:0000313" key="3">
    <source>
        <dbReference type="Proteomes" id="UP001476798"/>
    </source>
</evidence>
<dbReference type="PANTHER" id="PTHR12166:SF8">
    <property type="entry name" value="CALCIUM-DEPENDENT SECRETION ACTIVATOR"/>
    <property type="match status" value="1"/>
</dbReference>
<dbReference type="Proteomes" id="UP001476798">
    <property type="component" value="Unassembled WGS sequence"/>
</dbReference>
<evidence type="ECO:0000256" key="1">
    <source>
        <dbReference type="SAM" id="MobiDB-lite"/>
    </source>
</evidence>